<dbReference type="Proteomes" id="UP000016587">
    <property type="component" value="Chromosome"/>
</dbReference>
<dbReference type="EMBL" id="CP006585">
    <property type="protein sequence ID" value="AGW13847.1"/>
    <property type="molecule type" value="Genomic_DNA"/>
</dbReference>
<dbReference type="KEGG" id="dgg:DGI_2080"/>
<name>T2GD52_MEGG1</name>
<keyword evidence="2" id="KW-1185">Reference proteome</keyword>
<dbReference type="eggNOG" id="ENOG5031HB6">
    <property type="taxonomic scope" value="Bacteria"/>
</dbReference>
<evidence type="ECO:0000313" key="2">
    <source>
        <dbReference type="Proteomes" id="UP000016587"/>
    </source>
</evidence>
<dbReference type="HOGENOM" id="CLU_153753_0_0_7"/>
<dbReference type="PATRIC" id="fig|1121448.10.peg.2034"/>
<evidence type="ECO:0000313" key="1">
    <source>
        <dbReference type="EMBL" id="AGW13847.1"/>
    </source>
</evidence>
<reference evidence="1 2" key="1">
    <citation type="journal article" date="2013" name="J. Bacteriol.">
        <title>Roles of HynAB and Ech, the only two hydrogenases found in the model sulfate reducer Desulfovibrio gigas.</title>
        <authorList>
            <person name="Morais-Silva F.O."/>
            <person name="Santos C.I."/>
            <person name="Rodrigues R."/>
            <person name="Pereira I.A."/>
            <person name="Rodrigues-Pousada C."/>
        </authorList>
    </citation>
    <scope>NUCLEOTIDE SEQUENCE [LARGE SCALE GENOMIC DNA]</scope>
    <source>
        <strain evidence="2">ATCC 19364 / DSM 1382 / NCIMB 9332 / VKM B-1759</strain>
    </source>
</reference>
<protein>
    <submittedName>
        <fullName evidence="1">Uncharacterized protein</fullName>
    </submittedName>
</protein>
<accession>T2GD52</accession>
<sequence>MAKKISPENKKQVMESKYDPIKLRQLCEAGVTAMEAKQALGLSSMQSLRQHLMRLSVESQNLMTLPGLYERSSTRARLTKQGIKLSLSKLKASGIEYPENTEFRMEFDEERNQILLTWMGIGTGQVDQYEPSDISNVR</sequence>
<gene>
    <name evidence="1" type="ORF">DGI_2080</name>
</gene>
<organism evidence="1 2">
    <name type="scientific">Megalodesulfovibrio gigas (strain ATCC 19364 / DSM 1382 / NCIMB 9332 / VKM B-1759)</name>
    <name type="common">Desulfovibrio gigas</name>
    <dbReference type="NCBI Taxonomy" id="1121448"/>
    <lineage>
        <taxon>Bacteria</taxon>
        <taxon>Pseudomonadati</taxon>
        <taxon>Thermodesulfobacteriota</taxon>
        <taxon>Desulfovibrionia</taxon>
        <taxon>Desulfovibrionales</taxon>
        <taxon>Desulfovibrionaceae</taxon>
        <taxon>Megalodesulfovibrio</taxon>
    </lineage>
</organism>
<reference evidence="2" key="2">
    <citation type="submission" date="2013-07" db="EMBL/GenBank/DDBJ databases">
        <authorList>
            <person name="Morais-Silva F.O."/>
            <person name="Rezende A.M."/>
            <person name="Pimentel C."/>
            <person name="Resende D.M."/>
            <person name="Santos C.I."/>
            <person name="Clemente C."/>
            <person name="de Oliveira L.M."/>
            <person name="da Silva S.M."/>
            <person name="Costa D.A."/>
            <person name="Varela-Raposo A."/>
            <person name="Horacio E.C.A."/>
            <person name="Matos M."/>
            <person name="Flores O."/>
            <person name="Ruiz J.C."/>
            <person name="Rodrigues-Pousada C."/>
        </authorList>
    </citation>
    <scope>NUCLEOTIDE SEQUENCE [LARGE SCALE GENOMIC DNA]</scope>
    <source>
        <strain evidence="2">ATCC 19364 / DSM 1382 / NCIMB 9332 / VKM B-1759</strain>
    </source>
</reference>
<dbReference type="OrthoDB" id="5455866at2"/>
<dbReference type="RefSeq" id="WP_021760760.1">
    <property type="nucleotide sequence ID" value="NC_022444.1"/>
</dbReference>
<dbReference type="AlphaFoldDB" id="T2GD52"/>
<proteinExistence type="predicted"/>